<keyword evidence="3 7" id="KW-0812">Transmembrane</keyword>
<dbReference type="PANTHER" id="PTHR30213">
    <property type="entry name" value="INNER MEMBRANE PROTEIN YHJD"/>
    <property type="match status" value="1"/>
</dbReference>
<accession>A0ABR8W7G6</accession>
<reference evidence="8 9" key="1">
    <citation type="submission" date="2020-08" db="EMBL/GenBank/DDBJ databases">
        <title>A Genomic Blueprint of the Chicken Gut Microbiome.</title>
        <authorList>
            <person name="Gilroy R."/>
            <person name="Ravi A."/>
            <person name="Getino M."/>
            <person name="Pursley I."/>
            <person name="Horton D.L."/>
            <person name="Alikhan N.-F."/>
            <person name="Baker D."/>
            <person name="Gharbi K."/>
            <person name="Hall N."/>
            <person name="Watson M."/>
            <person name="Adriaenssens E.M."/>
            <person name="Foster-Nyarko E."/>
            <person name="Jarju S."/>
            <person name="Secka A."/>
            <person name="Antonio M."/>
            <person name="Oren A."/>
            <person name="Chaudhuri R."/>
            <person name="La Ragione R.M."/>
            <person name="Hildebrand F."/>
            <person name="Pallen M.J."/>
        </authorList>
    </citation>
    <scope>NUCLEOTIDE SEQUENCE [LARGE SCALE GENOMIC DNA]</scope>
    <source>
        <strain evidence="8 9">Re1</strain>
    </source>
</reference>
<evidence type="ECO:0000256" key="5">
    <source>
        <dbReference type="ARBA" id="ARBA00023136"/>
    </source>
</evidence>
<feature type="transmembrane region" description="Helical" evidence="7">
    <location>
        <begin position="251"/>
        <end position="281"/>
    </location>
</feature>
<gene>
    <name evidence="8" type="ORF">H9633_10680</name>
</gene>
<evidence type="ECO:0000256" key="4">
    <source>
        <dbReference type="ARBA" id="ARBA00022989"/>
    </source>
</evidence>
<evidence type="ECO:0000313" key="8">
    <source>
        <dbReference type="EMBL" id="MBD8012761.1"/>
    </source>
</evidence>
<evidence type="ECO:0000256" key="3">
    <source>
        <dbReference type="ARBA" id="ARBA00022692"/>
    </source>
</evidence>
<feature type="transmembrane region" description="Helical" evidence="7">
    <location>
        <begin position="188"/>
        <end position="212"/>
    </location>
</feature>
<evidence type="ECO:0000256" key="1">
    <source>
        <dbReference type="ARBA" id="ARBA00004651"/>
    </source>
</evidence>
<organism evidence="8 9">
    <name type="scientific">Microbacterium commune</name>
    <dbReference type="NCBI Taxonomy" id="2762219"/>
    <lineage>
        <taxon>Bacteria</taxon>
        <taxon>Bacillati</taxon>
        <taxon>Actinomycetota</taxon>
        <taxon>Actinomycetes</taxon>
        <taxon>Micrococcales</taxon>
        <taxon>Microbacteriaceae</taxon>
        <taxon>Microbacterium</taxon>
    </lineage>
</organism>
<evidence type="ECO:0000256" key="7">
    <source>
        <dbReference type="SAM" id="Phobius"/>
    </source>
</evidence>
<proteinExistence type="predicted"/>
<protein>
    <submittedName>
        <fullName evidence="8">YihY/virulence factor BrkB family protein</fullName>
    </submittedName>
</protein>
<keyword evidence="4 7" id="KW-1133">Transmembrane helix</keyword>
<dbReference type="InterPro" id="IPR017039">
    <property type="entry name" value="Virul_fac_BrkB"/>
</dbReference>
<evidence type="ECO:0000256" key="2">
    <source>
        <dbReference type="ARBA" id="ARBA00022475"/>
    </source>
</evidence>
<evidence type="ECO:0000313" key="9">
    <source>
        <dbReference type="Proteomes" id="UP000611521"/>
    </source>
</evidence>
<feature type="transmembrane region" description="Helical" evidence="7">
    <location>
        <begin position="96"/>
        <end position="118"/>
    </location>
</feature>
<dbReference type="Proteomes" id="UP000611521">
    <property type="component" value="Unassembled WGS sequence"/>
</dbReference>
<dbReference type="PANTHER" id="PTHR30213:SF1">
    <property type="entry name" value="INNER MEMBRANE PROTEIN YHJD"/>
    <property type="match status" value="1"/>
</dbReference>
<comment type="caution">
    <text evidence="8">The sequence shown here is derived from an EMBL/GenBank/DDBJ whole genome shotgun (WGS) entry which is preliminary data.</text>
</comment>
<dbReference type="EMBL" id="JACSPX010000003">
    <property type="protein sequence ID" value="MBD8012761.1"/>
    <property type="molecule type" value="Genomic_DNA"/>
</dbReference>
<dbReference type="PIRSF" id="PIRSF035875">
    <property type="entry name" value="RNase_BN"/>
    <property type="match status" value="1"/>
</dbReference>
<dbReference type="Pfam" id="PF03631">
    <property type="entry name" value="Virul_fac_BrkB"/>
    <property type="match status" value="1"/>
</dbReference>
<sequence length="315" mass="33161">MWGRRVAALFPVRVWRHFLRRNGFLLSAGMAYQTLFALFALLYVAFAGAGVWVGGSDVAVDAMIRIVNSYIPGFIGVDAIVAPDAVREVATSATGAFTLTGAIAAVVVIWTGIGAVTFTRRAVRGIFGLPFDTRSYVLLKLRDAVAALAFGMSLLLGAAISFGGVWALRTLVEMLGLEVPSALVRSLVSISSVLVVIVIDVAAIAALVRFLTGAVVRWRRILPGAVLGGIAVAVLQLGAGLLAAHTPGNPLLATFAVTVGLLLWCRVIAAVILLAASWIALSAGDRNEPVRDSGGLRPLRATAARGPRRDVRSRR</sequence>
<feature type="transmembrane region" description="Helical" evidence="7">
    <location>
        <begin position="224"/>
        <end position="245"/>
    </location>
</feature>
<evidence type="ECO:0000256" key="6">
    <source>
        <dbReference type="SAM" id="MobiDB-lite"/>
    </source>
</evidence>
<keyword evidence="9" id="KW-1185">Reference proteome</keyword>
<feature type="transmembrane region" description="Helical" evidence="7">
    <location>
        <begin position="144"/>
        <end position="168"/>
    </location>
</feature>
<name>A0ABR8W7G6_9MICO</name>
<comment type="subcellular location">
    <subcellularLocation>
        <location evidence="1">Cell membrane</location>
        <topology evidence="1">Multi-pass membrane protein</topology>
    </subcellularLocation>
</comment>
<keyword evidence="2" id="KW-1003">Cell membrane</keyword>
<keyword evidence="5 7" id="KW-0472">Membrane</keyword>
<feature type="region of interest" description="Disordered" evidence="6">
    <location>
        <begin position="287"/>
        <end position="315"/>
    </location>
</feature>
<feature type="transmembrane region" description="Helical" evidence="7">
    <location>
        <begin position="23"/>
        <end position="46"/>
    </location>
</feature>